<evidence type="ECO:0000313" key="2">
    <source>
        <dbReference type="EnsemblPlants" id="Pp3c15_22410V3.1"/>
    </source>
</evidence>
<keyword evidence="3" id="KW-1185">Reference proteome</keyword>
<gene>
    <name evidence="1" type="ORF">PHYPA_020084</name>
</gene>
<dbReference type="AlphaFoldDB" id="A0A2K1JE64"/>
<dbReference type="Proteomes" id="UP000006727">
    <property type="component" value="Chromosome 15"/>
</dbReference>
<evidence type="ECO:0000313" key="3">
    <source>
        <dbReference type="Proteomes" id="UP000006727"/>
    </source>
</evidence>
<organism evidence="1">
    <name type="scientific">Physcomitrium patens</name>
    <name type="common">Spreading-leaved earth moss</name>
    <name type="synonym">Physcomitrella patens</name>
    <dbReference type="NCBI Taxonomy" id="3218"/>
    <lineage>
        <taxon>Eukaryota</taxon>
        <taxon>Viridiplantae</taxon>
        <taxon>Streptophyta</taxon>
        <taxon>Embryophyta</taxon>
        <taxon>Bryophyta</taxon>
        <taxon>Bryophytina</taxon>
        <taxon>Bryopsida</taxon>
        <taxon>Funariidae</taxon>
        <taxon>Funariales</taxon>
        <taxon>Funariaceae</taxon>
        <taxon>Physcomitrium</taxon>
    </lineage>
</organism>
<protein>
    <recommendedName>
        <fullName evidence="4">Serine-threonine/tyrosine-protein kinase catalytic domain-containing protein</fullName>
    </recommendedName>
</protein>
<dbReference type="InParanoid" id="A0A2K1JE64"/>
<name>A0A2K1JE64_PHYPA</name>
<reference evidence="1 3" key="2">
    <citation type="journal article" date="2018" name="Plant J.">
        <title>The Physcomitrella patens chromosome-scale assembly reveals moss genome structure and evolution.</title>
        <authorList>
            <person name="Lang D."/>
            <person name="Ullrich K.K."/>
            <person name="Murat F."/>
            <person name="Fuchs J."/>
            <person name="Jenkins J."/>
            <person name="Haas F.B."/>
            <person name="Piednoel M."/>
            <person name="Gundlach H."/>
            <person name="Van Bel M."/>
            <person name="Meyberg R."/>
            <person name="Vives C."/>
            <person name="Morata J."/>
            <person name="Symeonidi A."/>
            <person name="Hiss M."/>
            <person name="Muchero W."/>
            <person name="Kamisugi Y."/>
            <person name="Saleh O."/>
            <person name="Blanc G."/>
            <person name="Decker E.L."/>
            <person name="van Gessel N."/>
            <person name="Grimwood J."/>
            <person name="Hayes R.D."/>
            <person name="Graham S.W."/>
            <person name="Gunter L.E."/>
            <person name="McDaniel S.F."/>
            <person name="Hoernstein S.N.W."/>
            <person name="Larsson A."/>
            <person name="Li F.W."/>
            <person name="Perroud P.F."/>
            <person name="Phillips J."/>
            <person name="Ranjan P."/>
            <person name="Rokshar D.S."/>
            <person name="Rothfels C.J."/>
            <person name="Schneider L."/>
            <person name="Shu S."/>
            <person name="Stevenson D.W."/>
            <person name="Thummler F."/>
            <person name="Tillich M."/>
            <person name="Villarreal Aguilar J.C."/>
            <person name="Widiez T."/>
            <person name="Wong G.K."/>
            <person name="Wymore A."/>
            <person name="Zhang Y."/>
            <person name="Zimmer A.D."/>
            <person name="Quatrano R.S."/>
            <person name="Mayer K.F.X."/>
            <person name="Goodstein D."/>
            <person name="Casacuberta J.M."/>
            <person name="Vandepoele K."/>
            <person name="Reski R."/>
            <person name="Cuming A.C."/>
            <person name="Tuskan G.A."/>
            <person name="Maumus F."/>
            <person name="Salse J."/>
            <person name="Schmutz J."/>
            <person name="Rensing S.A."/>
        </authorList>
    </citation>
    <scope>NUCLEOTIDE SEQUENCE [LARGE SCALE GENOMIC DNA]</scope>
    <source>
        <strain evidence="2 3">cv. Gransden 2004</strain>
    </source>
</reference>
<proteinExistence type="predicted"/>
<reference evidence="2" key="3">
    <citation type="submission" date="2020-12" db="UniProtKB">
        <authorList>
            <consortium name="EnsemblPlants"/>
        </authorList>
    </citation>
    <scope>IDENTIFICATION</scope>
</reference>
<dbReference type="SUPFAM" id="SSF56112">
    <property type="entry name" value="Protein kinase-like (PK-like)"/>
    <property type="match status" value="1"/>
</dbReference>
<dbReference type="Gene3D" id="3.30.200.20">
    <property type="entry name" value="Phosphorylase Kinase, domain 1"/>
    <property type="match status" value="1"/>
</dbReference>
<dbReference type="Gramene" id="Pp3c15_22410V3.1">
    <property type="protein sequence ID" value="Pp3c15_22410V3.1"/>
    <property type="gene ID" value="Pp3c15_22410"/>
</dbReference>
<accession>A0A2K1JE64</accession>
<dbReference type="EMBL" id="ABEU02000015">
    <property type="protein sequence ID" value="PNR39804.1"/>
    <property type="molecule type" value="Genomic_DNA"/>
</dbReference>
<dbReference type="InterPro" id="IPR011009">
    <property type="entry name" value="Kinase-like_dom_sf"/>
</dbReference>
<sequence>MATILTMVLVVGISYFKSKKYKKYLELQFQQKEFANKIVLITRMKHRNLVNLKGCCLHENSKTIGI</sequence>
<reference evidence="1 3" key="1">
    <citation type="journal article" date="2008" name="Science">
        <title>The Physcomitrella genome reveals evolutionary insights into the conquest of land by plants.</title>
        <authorList>
            <person name="Rensing S."/>
            <person name="Lang D."/>
            <person name="Zimmer A."/>
            <person name="Terry A."/>
            <person name="Salamov A."/>
            <person name="Shapiro H."/>
            <person name="Nishiyama T."/>
            <person name="Perroud P.-F."/>
            <person name="Lindquist E."/>
            <person name="Kamisugi Y."/>
            <person name="Tanahashi T."/>
            <person name="Sakakibara K."/>
            <person name="Fujita T."/>
            <person name="Oishi K."/>
            <person name="Shin-I T."/>
            <person name="Kuroki Y."/>
            <person name="Toyoda A."/>
            <person name="Suzuki Y."/>
            <person name="Hashimoto A."/>
            <person name="Yamaguchi K."/>
            <person name="Sugano A."/>
            <person name="Kohara Y."/>
            <person name="Fujiyama A."/>
            <person name="Anterola A."/>
            <person name="Aoki S."/>
            <person name="Ashton N."/>
            <person name="Barbazuk W.B."/>
            <person name="Barker E."/>
            <person name="Bennetzen J."/>
            <person name="Bezanilla M."/>
            <person name="Blankenship R."/>
            <person name="Cho S.H."/>
            <person name="Dutcher S."/>
            <person name="Estelle M."/>
            <person name="Fawcett J.A."/>
            <person name="Gundlach H."/>
            <person name="Hanada K."/>
            <person name="Heyl A."/>
            <person name="Hicks K.A."/>
            <person name="Hugh J."/>
            <person name="Lohr M."/>
            <person name="Mayer K."/>
            <person name="Melkozernov A."/>
            <person name="Murata T."/>
            <person name="Nelson D."/>
            <person name="Pils B."/>
            <person name="Prigge M."/>
            <person name="Reiss B."/>
            <person name="Renner T."/>
            <person name="Rombauts S."/>
            <person name="Rushton P."/>
            <person name="Sanderfoot A."/>
            <person name="Schween G."/>
            <person name="Shiu S.-H."/>
            <person name="Stueber K."/>
            <person name="Theodoulou F.L."/>
            <person name="Tu H."/>
            <person name="Van de Peer Y."/>
            <person name="Verrier P.J."/>
            <person name="Waters E."/>
            <person name="Wood A."/>
            <person name="Yang L."/>
            <person name="Cove D."/>
            <person name="Cuming A."/>
            <person name="Hasebe M."/>
            <person name="Lucas S."/>
            <person name="Mishler D.B."/>
            <person name="Reski R."/>
            <person name="Grigoriev I."/>
            <person name="Quatrano R.S."/>
            <person name="Boore J.L."/>
        </authorList>
    </citation>
    <scope>NUCLEOTIDE SEQUENCE [LARGE SCALE GENOMIC DNA]</scope>
    <source>
        <strain evidence="2 3">cv. Gransden 2004</strain>
    </source>
</reference>
<evidence type="ECO:0008006" key="4">
    <source>
        <dbReference type="Google" id="ProtNLM"/>
    </source>
</evidence>
<evidence type="ECO:0000313" key="1">
    <source>
        <dbReference type="EMBL" id="PNR39804.1"/>
    </source>
</evidence>
<dbReference type="EnsemblPlants" id="Pp3c15_22410V3.1">
    <property type="protein sequence ID" value="Pp3c15_22410V3.1"/>
    <property type="gene ID" value="Pp3c15_22410"/>
</dbReference>